<feature type="transmembrane region" description="Helical" evidence="3">
    <location>
        <begin position="1292"/>
        <end position="1316"/>
    </location>
</feature>
<reference evidence="5 6" key="1">
    <citation type="submission" date="2024-02" db="EMBL/GenBank/DDBJ databases">
        <authorList>
            <person name="Chen Y."/>
            <person name="Shah S."/>
            <person name="Dougan E. K."/>
            <person name="Thang M."/>
            <person name="Chan C."/>
        </authorList>
    </citation>
    <scope>NUCLEOTIDE SEQUENCE [LARGE SCALE GENOMIC DNA]</scope>
</reference>
<feature type="transmembrane region" description="Helical" evidence="3">
    <location>
        <begin position="1259"/>
        <end position="1280"/>
    </location>
</feature>
<keyword evidence="3" id="KW-0472">Membrane</keyword>
<keyword evidence="3" id="KW-0812">Transmembrane</keyword>
<evidence type="ECO:0000259" key="4">
    <source>
        <dbReference type="Pfam" id="PF07699"/>
    </source>
</evidence>
<sequence>MGKGGPRHFVKPNVDQGLLFKALSNNTELVQDLGAYEVTSKNQATNYSGLVQVYDLLHALLKVAHTCEVHSGDLRSALLKICTDTPSVNNSEFKGEVWANMRQERLCTLMAHFRRLKAPEELRKGAAKLKAKDFMRLQSLVDMMVEKEAEQKKEEKKRKIDEVSLDEDGYPKELLTPSTKGEPLTKGSPDSNNPVDPSFLRRRTGRRALDSPTNWKAESHDDGLAKAMGLKALTKGDAAMMKLKAEKEASKAKSIAKQEEARLQAEKEEEEAQPWKQQMNKRKKEEKPCQKAEATAQKPCQKAEATAQKPCQKAEAQEEQTVPMAEEKPCQKAQGSKEEPCQEAEEGKEKPCQKAEDGSKENEPCQEAEDGSKESEPCQKAKGQEFGPSEKQKQKEEAEPLTKGKPPKPTTAESVDWGSSSYSSSSSSSEESSSHKHPAKKVKGAAPKGKQKLAPKRTDEPTLEQRQNRRIAVDWNGVLVVHDYYDPSNTAYLQKLKDHGYEAQKQKSFVLFTAAIMGKTALSKGKFLAMKKALAKGKSKPGSSTDKKKKALPKGKPAPKAKPKPMKKVNRTIDKKKLKALGSLSLHERVKMATEGADTPEEAAATLKETLTPQEQQSAWGKMKTKLKHDKEEANKVANMGKKEVGLYATLCLLQEKAPKFMAAKQELSTGTSLTKGETWESETQMLQKFTKQELQMHLQSGRILWRQDPWTAGCWQYQDQGDIKKSSTVVCSSNWAWGQEYTDGDEDAWQKHFSTDLSTHLMRLEGKGKGKTALTKGGGKAALTKGGKGGKRLPLAIEDGDPDGGQAEEHEPTEDEQWAQCLSKARKARDQCMQAVSNLEEEIKRANNTGRLSKASKKDAEILVQEAQGYENKFKDLLLKKQKWGSLTKAKDLITEASSKCKELRDEKKEISVIANKAYRKSFKVLKEEDQKFETVGYTEALTKGISAHALFGVEGLSIKMVSTDLHLLAPRVLELMKGYSVSMSTLNQMMLDQLNTGDEAEQVACRWLKANRAIWEAWLPDDTACFPQFGLYNQRTQEFVDNRDQDVSELTCRACASGTFSSRLRDDKGITYVCEPCIPGTAQPFGASLTCEPCRSGEFQDEHASTTCKRCPVGTYQDQAEQSECKKCPSSTTTYGLKSISKTDCGCEQTFINIAEEDDPVCTPCGPGVICPFSSSMATLSNGTAPLGAAFVPQIAPGHFSTKEAPLSVFKCEDEAHCPGGRPGTCASELLGVPCAECISGQTWINGECVGCGAGTIVLWVFFMVLFFLTLPAVYYAGNQPVVAKVSIRQTIGMSVGLVVALLQTLAIIGLMTVEWPGSFQGSTDWMKAFLLDVDSFSFACIGGTSAPVRYILTVLVFPTGIAWLCLCRACSAWLPNSLAQLRWGNNETLNTMGHFLQVSFGPMSTIALQCLMCYTHPNGAHSSWEEDAGCEENLGNGDTPAPAFATDWGSQLQSGVKSTEDYRSLLKKIAVAAT</sequence>
<keyword evidence="1" id="KW-0175">Coiled coil</keyword>
<evidence type="ECO:0000256" key="3">
    <source>
        <dbReference type="SAM" id="Phobius"/>
    </source>
</evidence>
<dbReference type="EMBL" id="CAXAMM010012436">
    <property type="protein sequence ID" value="CAK9028860.1"/>
    <property type="molecule type" value="Genomic_DNA"/>
</dbReference>
<protein>
    <recommendedName>
        <fullName evidence="4">Tyrosine-protein kinase ephrin type A/B receptor-like domain-containing protein</fullName>
    </recommendedName>
</protein>
<feature type="region of interest" description="Disordered" evidence="2">
    <location>
        <begin position="150"/>
        <end position="224"/>
    </location>
</feature>
<evidence type="ECO:0000256" key="2">
    <source>
        <dbReference type="SAM" id="MobiDB-lite"/>
    </source>
</evidence>
<feature type="compositionally biased region" description="Basic and acidic residues" evidence="2">
    <location>
        <begin position="370"/>
        <end position="402"/>
    </location>
</feature>
<name>A0ABP0KPR0_9DINO</name>
<feature type="compositionally biased region" description="Basic and acidic residues" evidence="2">
    <location>
        <begin position="244"/>
        <end position="266"/>
    </location>
</feature>
<gene>
    <name evidence="5" type="ORF">SCF082_LOCUS18536</name>
</gene>
<dbReference type="CDD" id="cd00185">
    <property type="entry name" value="TNFRSF"/>
    <property type="match status" value="1"/>
</dbReference>
<feature type="domain" description="Tyrosine-protein kinase ephrin type A/B receptor-like" evidence="4">
    <location>
        <begin position="1100"/>
        <end position="1147"/>
    </location>
</feature>
<dbReference type="Pfam" id="PF07699">
    <property type="entry name" value="Ephrin_rec_like"/>
    <property type="match status" value="1"/>
</dbReference>
<keyword evidence="6" id="KW-1185">Reference proteome</keyword>
<feature type="coiled-coil region" evidence="1">
    <location>
        <begin position="823"/>
        <end position="850"/>
    </location>
</feature>
<keyword evidence="3" id="KW-1133">Transmembrane helix</keyword>
<evidence type="ECO:0000313" key="6">
    <source>
        <dbReference type="Proteomes" id="UP001642464"/>
    </source>
</evidence>
<feature type="compositionally biased region" description="Basic residues" evidence="2">
    <location>
        <begin position="435"/>
        <end position="455"/>
    </location>
</feature>
<dbReference type="Proteomes" id="UP001642464">
    <property type="component" value="Unassembled WGS sequence"/>
</dbReference>
<dbReference type="InterPro" id="IPR011641">
    <property type="entry name" value="Tyr-kin_ephrin_A/B_rcpt-like"/>
</dbReference>
<feature type="region of interest" description="Disordered" evidence="2">
    <location>
        <begin position="770"/>
        <end position="815"/>
    </location>
</feature>
<feature type="compositionally biased region" description="Basic and acidic residues" evidence="2">
    <location>
        <begin position="150"/>
        <end position="162"/>
    </location>
</feature>
<feature type="region of interest" description="Disordered" evidence="2">
    <location>
        <begin position="244"/>
        <end position="465"/>
    </location>
</feature>
<feature type="compositionally biased region" description="Low complexity" evidence="2">
    <location>
        <begin position="772"/>
        <end position="786"/>
    </location>
</feature>
<organism evidence="5 6">
    <name type="scientific">Durusdinium trenchii</name>
    <dbReference type="NCBI Taxonomy" id="1381693"/>
    <lineage>
        <taxon>Eukaryota</taxon>
        <taxon>Sar</taxon>
        <taxon>Alveolata</taxon>
        <taxon>Dinophyceae</taxon>
        <taxon>Suessiales</taxon>
        <taxon>Symbiodiniaceae</taxon>
        <taxon>Durusdinium</taxon>
    </lineage>
</organism>
<feature type="compositionally biased region" description="Low complexity" evidence="2">
    <location>
        <begin position="419"/>
        <end position="431"/>
    </location>
</feature>
<feature type="compositionally biased region" description="Basic residues" evidence="2">
    <location>
        <begin position="547"/>
        <end position="568"/>
    </location>
</feature>
<dbReference type="SUPFAM" id="SSF53850">
    <property type="entry name" value="Periplasmic binding protein-like II"/>
    <property type="match status" value="1"/>
</dbReference>
<evidence type="ECO:0000256" key="1">
    <source>
        <dbReference type="SAM" id="Coils"/>
    </source>
</evidence>
<dbReference type="Gene3D" id="2.10.50.10">
    <property type="entry name" value="Tumor Necrosis Factor Receptor, subunit A, domain 2"/>
    <property type="match status" value="1"/>
</dbReference>
<dbReference type="InterPro" id="IPR009030">
    <property type="entry name" value="Growth_fac_rcpt_cys_sf"/>
</dbReference>
<dbReference type="Gene3D" id="3.40.190.10">
    <property type="entry name" value="Periplasmic binding protein-like II"/>
    <property type="match status" value="1"/>
</dbReference>
<proteinExistence type="predicted"/>
<feature type="compositionally biased region" description="Basic and acidic residues" evidence="2">
    <location>
        <begin position="325"/>
        <end position="363"/>
    </location>
</feature>
<comment type="caution">
    <text evidence="5">The sequence shown here is derived from an EMBL/GenBank/DDBJ whole genome shotgun (WGS) entry which is preliminary data.</text>
</comment>
<dbReference type="SMART" id="SM01411">
    <property type="entry name" value="Ephrin_rec_like"/>
    <property type="match status" value="2"/>
</dbReference>
<dbReference type="SUPFAM" id="SSF57184">
    <property type="entry name" value="Growth factor receptor domain"/>
    <property type="match status" value="1"/>
</dbReference>
<accession>A0ABP0KPR0</accession>
<feature type="transmembrane region" description="Helical" evidence="3">
    <location>
        <begin position="1353"/>
        <end position="1377"/>
    </location>
</feature>
<feature type="region of interest" description="Disordered" evidence="2">
    <location>
        <begin position="534"/>
        <end position="568"/>
    </location>
</feature>
<evidence type="ECO:0000313" key="5">
    <source>
        <dbReference type="EMBL" id="CAK9028860.1"/>
    </source>
</evidence>